<accession>A0ABV5BTQ4</accession>
<feature type="non-terminal residue" evidence="1">
    <location>
        <position position="1"/>
    </location>
</feature>
<keyword evidence="1" id="KW-0548">Nucleotidyltransferase</keyword>
<keyword evidence="1" id="KW-0808">Transferase</keyword>
<keyword evidence="2" id="KW-1185">Reference proteome</keyword>
<dbReference type="Proteomes" id="UP001580391">
    <property type="component" value="Unassembled WGS sequence"/>
</dbReference>
<name>A0ABV5BTQ4_9LEPT</name>
<organism evidence="1 2">
    <name type="scientific">Leptospira wolffii</name>
    <dbReference type="NCBI Taxonomy" id="409998"/>
    <lineage>
        <taxon>Bacteria</taxon>
        <taxon>Pseudomonadati</taxon>
        <taxon>Spirochaetota</taxon>
        <taxon>Spirochaetia</taxon>
        <taxon>Leptospirales</taxon>
        <taxon>Leptospiraceae</taxon>
        <taxon>Leptospira</taxon>
    </lineage>
</organism>
<protein>
    <submittedName>
        <fullName evidence="1">RNA-directed DNA polymerase</fullName>
    </submittedName>
</protein>
<gene>
    <name evidence="1" type="ORF">ACE5IX_19500</name>
</gene>
<proteinExistence type="predicted"/>
<comment type="caution">
    <text evidence="1">The sequence shown here is derived from an EMBL/GenBank/DDBJ whole genome shotgun (WGS) entry which is preliminary data.</text>
</comment>
<dbReference type="GO" id="GO:0003964">
    <property type="term" value="F:RNA-directed DNA polymerase activity"/>
    <property type="evidence" value="ECO:0007669"/>
    <property type="project" value="UniProtKB-KW"/>
</dbReference>
<keyword evidence="1" id="KW-0695">RNA-directed DNA polymerase</keyword>
<sequence length="218" mass="25108">GLEYNITGKVAQNRTIISLPVLKKNNPLGRNYIIFTQVKNFPMAQEIESLDSGKYLYRSNNNVYLFRTEHWADFSVLTCSDFLSLTLRSLLQGEIQTLFVPAQNYDVSTYDAIANACIRDLHCIAVICNNGKASKSFTYAPYYKSYQRSHFEHVGLSQPEFHTFKLDPNEFKIVQKDGIGNIPFRIGKLKESNPKYSTFTSSKYKQLPPDWNFFKKTL</sequence>
<reference evidence="1 2" key="1">
    <citation type="submission" date="2024-09" db="EMBL/GenBank/DDBJ databases">
        <title>Taxonomic and Genotyping Characterization of Leptospira Strains isolated from Multiple Sources in Colombia highlights the importance of intermediate species.</title>
        <authorList>
            <person name="Torres Higuera L."/>
            <person name="Rojas Tapias D."/>
            <person name="Jimenez Velasquez S."/>
            <person name="Renjifo Ibanez C."/>
        </authorList>
    </citation>
    <scope>NUCLEOTIDE SEQUENCE [LARGE SCALE GENOMIC DNA]</scope>
    <source>
        <strain evidence="1 2">Lep080</strain>
    </source>
</reference>
<evidence type="ECO:0000313" key="2">
    <source>
        <dbReference type="Proteomes" id="UP001580391"/>
    </source>
</evidence>
<dbReference type="EMBL" id="JBHILJ010000027">
    <property type="protein sequence ID" value="MFB5738708.1"/>
    <property type="molecule type" value="Genomic_DNA"/>
</dbReference>
<evidence type="ECO:0000313" key="1">
    <source>
        <dbReference type="EMBL" id="MFB5738708.1"/>
    </source>
</evidence>